<evidence type="ECO:0000256" key="3">
    <source>
        <dbReference type="ARBA" id="ARBA00023125"/>
    </source>
</evidence>
<evidence type="ECO:0000256" key="2">
    <source>
        <dbReference type="ARBA" id="ARBA00022840"/>
    </source>
</evidence>
<keyword evidence="2" id="KW-0067">ATP-binding</keyword>
<dbReference type="GO" id="GO:0045910">
    <property type="term" value="P:negative regulation of DNA recombination"/>
    <property type="evidence" value="ECO:0007669"/>
    <property type="project" value="InterPro"/>
</dbReference>
<evidence type="ECO:0000256" key="5">
    <source>
        <dbReference type="SAM" id="MobiDB-lite"/>
    </source>
</evidence>
<dbReference type="RefSeq" id="WP_254087317.1">
    <property type="nucleotide sequence ID" value="NZ_JAHESE010000039.1"/>
</dbReference>
<dbReference type="InterPro" id="IPR036187">
    <property type="entry name" value="DNA_mismatch_repair_MutS_sf"/>
</dbReference>
<dbReference type="PIRSF" id="PIRSF005814">
    <property type="entry name" value="MutS_YshD"/>
    <property type="match status" value="1"/>
</dbReference>
<dbReference type="PANTHER" id="PTHR48466">
    <property type="entry name" value="OS10G0509000 PROTEIN-RELATED"/>
    <property type="match status" value="1"/>
</dbReference>
<keyword evidence="1" id="KW-0547">Nucleotide-binding</keyword>
<organism evidence="7 8">
    <name type="scientific">Dawidia cretensis</name>
    <dbReference type="NCBI Taxonomy" id="2782350"/>
    <lineage>
        <taxon>Bacteria</taxon>
        <taxon>Pseudomonadati</taxon>
        <taxon>Bacteroidota</taxon>
        <taxon>Cytophagia</taxon>
        <taxon>Cytophagales</taxon>
        <taxon>Chryseotaleaceae</taxon>
        <taxon>Dawidia</taxon>
    </lineage>
</organism>
<dbReference type="GO" id="GO:0004519">
    <property type="term" value="F:endonuclease activity"/>
    <property type="evidence" value="ECO:0007669"/>
    <property type="project" value="UniProtKB-KW"/>
</dbReference>
<dbReference type="GO" id="GO:0006298">
    <property type="term" value="P:mismatch repair"/>
    <property type="evidence" value="ECO:0007669"/>
    <property type="project" value="InterPro"/>
</dbReference>
<dbReference type="SUPFAM" id="SSF48334">
    <property type="entry name" value="DNA repair protein MutS, domain III"/>
    <property type="match status" value="1"/>
</dbReference>
<dbReference type="InterPro" id="IPR045076">
    <property type="entry name" value="MutS"/>
</dbReference>
<keyword evidence="3" id="KW-0238">DNA-binding</keyword>
<dbReference type="PANTHER" id="PTHR48466:SF2">
    <property type="entry name" value="OS10G0509000 PROTEIN"/>
    <property type="match status" value="1"/>
</dbReference>
<keyword evidence="8" id="KW-1185">Reference proteome</keyword>
<accession>A0AAP2GWY7</accession>
<keyword evidence="7" id="KW-0255">Endonuclease</keyword>
<keyword evidence="7" id="KW-0378">Hydrolase</keyword>
<comment type="caution">
    <text evidence="7">The sequence shown here is derived from an EMBL/GenBank/DDBJ whole genome shotgun (WGS) entry which is preliminary data.</text>
</comment>
<dbReference type="GO" id="GO:0016887">
    <property type="term" value="F:ATP hydrolysis activity"/>
    <property type="evidence" value="ECO:0007669"/>
    <property type="project" value="InterPro"/>
</dbReference>
<feature type="domain" description="DNA mismatch repair proteins mutS family" evidence="6">
    <location>
        <begin position="416"/>
        <end position="432"/>
    </location>
</feature>
<dbReference type="PROSITE" id="PS00486">
    <property type="entry name" value="DNA_MISMATCH_REPAIR_2"/>
    <property type="match status" value="1"/>
</dbReference>
<dbReference type="Pfam" id="PF00488">
    <property type="entry name" value="MutS_V"/>
    <property type="match status" value="1"/>
</dbReference>
<dbReference type="NCBIfam" id="TIGR01069">
    <property type="entry name" value="mutS2"/>
    <property type="match status" value="1"/>
</dbReference>
<keyword evidence="4" id="KW-0175">Coiled coil</keyword>
<dbReference type="InterPro" id="IPR007696">
    <property type="entry name" value="DNA_mismatch_repair_MutS_core"/>
</dbReference>
<dbReference type="InterPro" id="IPR000432">
    <property type="entry name" value="DNA_mismatch_repair_MutS_C"/>
</dbReference>
<dbReference type="Proteomes" id="UP001319080">
    <property type="component" value="Unassembled WGS sequence"/>
</dbReference>
<feature type="compositionally biased region" description="Basic and acidic residues" evidence="5">
    <location>
        <begin position="622"/>
        <end position="644"/>
    </location>
</feature>
<name>A0AAP2GWY7_9BACT</name>
<keyword evidence="7" id="KW-0540">Nuclease</keyword>
<dbReference type="Gene3D" id="3.40.50.300">
    <property type="entry name" value="P-loop containing nucleotide triphosphate hydrolases"/>
    <property type="match status" value="1"/>
</dbReference>
<evidence type="ECO:0000313" key="7">
    <source>
        <dbReference type="EMBL" id="MBT1711747.1"/>
    </source>
</evidence>
<dbReference type="InterPro" id="IPR005747">
    <property type="entry name" value="MutS2"/>
</dbReference>
<evidence type="ECO:0000313" key="8">
    <source>
        <dbReference type="Proteomes" id="UP001319080"/>
    </source>
</evidence>
<dbReference type="InterPro" id="IPR027417">
    <property type="entry name" value="P-loop_NTPase"/>
</dbReference>
<sequence length="644" mass="73978">MIYPETFEDKLGFGQIRQKLKGYCLSAAGAAWVDDMRFSREVEEIRTQLQQNLEFRQILEKSETFPSRYFFDPTDWLQKIAIEGNWLEADEFLNLAYSLETVMAARQFLSKAQDIYPALYRLAQPVMVTGTLVQAVTSRIDDKAMVRDSASPELGRLRKRLREEQGRLRKLADQLYRTAVEQKWVPEGALPTIREGRVVIPIQAEHKRKLKGFILDESATGHTVFLEPTEMLDANNEIRDLEHAEKREVVRVLRGLTDEFRQQLPVLRVAYQFLSQIDFIRAKARFSVEIGADLPLLEKQPELVWYNARHPLLYLSLKGKRDIVPLNIELDRQDRLLLVSGPNAGGKSVCLKTVGLLQYMLQCGMLIPVSDRSRVGIFHDILLDIGDQQSIENDLSTYSSHLRNMDVFIRSASDKSLMLMDELGSGTDPDFGGAIAQAILEALLKKRVWGVATTHYYNLKLFAGQRQGIRNAAMRFDDQHLMPLYVLDIGKPGSSFALEIARKIGLPQETLQEAEKLVGKDLAGFEKLVRSLERERQELSERLKKTERQESDLKQSLAKYQTLSGELESRRKEIINKAKEEASGLLRDTNREIEKTIRHIRENQAHKRETQKVRKNLQDITQRVEPEGKPPQKRAPEEWKEGDR</sequence>
<dbReference type="GO" id="GO:0140664">
    <property type="term" value="F:ATP-dependent DNA damage sensor activity"/>
    <property type="evidence" value="ECO:0007669"/>
    <property type="project" value="InterPro"/>
</dbReference>
<dbReference type="SUPFAM" id="SSF52540">
    <property type="entry name" value="P-loop containing nucleoside triphosphate hydrolases"/>
    <property type="match status" value="1"/>
</dbReference>
<dbReference type="GO" id="GO:0005524">
    <property type="term" value="F:ATP binding"/>
    <property type="evidence" value="ECO:0007669"/>
    <property type="project" value="UniProtKB-KW"/>
</dbReference>
<gene>
    <name evidence="7" type="ORF">KK062_26130</name>
</gene>
<feature type="region of interest" description="Disordered" evidence="5">
    <location>
        <begin position="602"/>
        <end position="644"/>
    </location>
</feature>
<dbReference type="SMART" id="SM00534">
    <property type="entry name" value="MUTSac"/>
    <property type="match status" value="1"/>
</dbReference>
<protein>
    <submittedName>
        <fullName evidence="7">Endonuclease MutS2</fullName>
    </submittedName>
</protein>
<evidence type="ECO:0000259" key="6">
    <source>
        <dbReference type="PROSITE" id="PS00486"/>
    </source>
</evidence>
<dbReference type="EMBL" id="JAHESE010000039">
    <property type="protein sequence ID" value="MBT1711747.1"/>
    <property type="molecule type" value="Genomic_DNA"/>
</dbReference>
<feature type="compositionally biased region" description="Basic and acidic residues" evidence="5">
    <location>
        <begin position="602"/>
        <end position="612"/>
    </location>
</feature>
<evidence type="ECO:0000256" key="4">
    <source>
        <dbReference type="SAM" id="Coils"/>
    </source>
</evidence>
<dbReference type="AlphaFoldDB" id="A0AAP2GWY7"/>
<dbReference type="GO" id="GO:0030983">
    <property type="term" value="F:mismatched DNA binding"/>
    <property type="evidence" value="ECO:0007669"/>
    <property type="project" value="InterPro"/>
</dbReference>
<reference evidence="7 8" key="1">
    <citation type="submission" date="2021-05" db="EMBL/GenBank/DDBJ databases">
        <title>A Polyphasic approach of four new species of the genus Ohtaekwangia: Ohtaekwangia histidinii sp. nov., Ohtaekwangia cretensis sp. nov., Ohtaekwangia indiensis sp. nov., Ohtaekwangia reichenbachii sp. nov. from diverse environment.</title>
        <authorList>
            <person name="Octaviana S."/>
        </authorList>
    </citation>
    <scope>NUCLEOTIDE SEQUENCE [LARGE SCALE GENOMIC DNA]</scope>
    <source>
        <strain evidence="7 8">PWU5</strain>
    </source>
</reference>
<feature type="coiled-coil region" evidence="4">
    <location>
        <begin position="522"/>
        <end position="563"/>
    </location>
</feature>
<evidence type="ECO:0000256" key="1">
    <source>
        <dbReference type="ARBA" id="ARBA00022741"/>
    </source>
</evidence>
<dbReference type="SMART" id="SM00533">
    <property type="entry name" value="MUTSd"/>
    <property type="match status" value="1"/>
</dbReference>
<feature type="non-terminal residue" evidence="7">
    <location>
        <position position="644"/>
    </location>
</feature>
<proteinExistence type="predicted"/>
<dbReference type="FunFam" id="3.40.50.300:FF:001531">
    <property type="entry name" value="Endonuclease MutS2"/>
    <property type="match status" value="1"/>
</dbReference>